<dbReference type="Proteomes" id="UP000461754">
    <property type="component" value="Unassembled WGS sequence"/>
</dbReference>
<proteinExistence type="inferred from homology"/>
<dbReference type="InterPro" id="IPR050519">
    <property type="entry name" value="Glycosyltransf_28_UgtP"/>
</dbReference>
<protein>
    <submittedName>
        <fullName evidence="7">Galactosyldiacylglycerol synthase</fullName>
    </submittedName>
</protein>
<feature type="domain" description="Diacylglycerol glucosyltransferase N-terminal" evidence="6">
    <location>
        <begin position="18"/>
        <end position="182"/>
    </location>
</feature>
<dbReference type="AlphaFoldDB" id="A0A7X2NFA6"/>
<evidence type="ECO:0000313" key="7">
    <source>
        <dbReference type="EMBL" id="MSS19547.1"/>
    </source>
</evidence>
<evidence type="ECO:0000256" key="3">
    <source>
        <dbReference type="ARBA" id="ARBA00022676"/>
    </source>
</evidence>
<keyword evidence="4" id="KW-0808">Transferase</keyword>
<keyword evidence="8" id="KW-1185">Reference proteome</keyword>
<evidence type="ECO:0000256" key="4">
    <source>
        <dbReference type="ARBA" id="ARBA00022679"/>
    </source>
</evidence>
<sequence length="386" mass="43184">MKDQPIVLIFSASTGGGHNSAAQTIQKGLEDRGYDARIIDTFEKSSKTLNKMITGGYRRMVENTPKFYDLLYRQFDKMTPFQRAVFHIGTSIISPEILSMILNDSPVLLISTHPFVTNVLGRLKGMGAFHIPVLSFVTDYKFHGVYRSENVDAYVVGSDYTKQDMIERGIAADIIYPYGIPVRSAFKEKDSNETRKDKMFKGTVLLMGGSLGTGRIEPAFRNLLLTKEPIHLIAVCGHNEEMRKKLAQIPYETLRQHPRTQVELFGYTDEISDLMASSDIIVSKPGGLTTTEAMLKGTPMIIPYTYPGQEEDNAKFLESTGMGLLINDIAELPKLVDLLLEHQNIAEEISENMNTAAKKYSSEKTLDLCEKLIDAYVRGTSENSDK</sequence>
<dbReference type="Pfam" id="PF04101">
    <property type="entry name" value="Glyco_tran_28_C"/>
    <property type="match status" value="1"/>
</dbReference>
<organism evidence="7 8">
    <name type="scientific">Pseudoramibacter porci</name>
    <dbReference type="NCBI Taxonomy" id="2606631"/>
    <lineage>
        <taxon>Bacteria</taxon>
        <taxon>Bacillati</taxon>
        <taxon>Bacillota</taxon>
        <taxon>Clostridia</taxon>
        <taxon>Eubacteriales</taxon>
        <taxon>Eubacteriaceae</taxon>
        <taxon>Pseudoramibacter</taxon>
    </lineage>
</organism>
<dbReference type="EMBL" id="VUMO01000004">
    <property type="protein sequence ID" value="MSS19547.1"/>
    <property type="molecule type" value="Genomic_DNA"/>
</dbReference>
<evidence type="ECO:0000256" key="1">
    <source>
        <dbReference type="ARBA" id="ARBA00004370"/>
    </source>
</evidence>
<evidence type="ECO:0000259" key="5">
    <source>
        <dbReference type="Pfam" id="PF04101"/>
    </source>
</evidence>
<comment type="caution">
    <text evidence="7">The sequence shown here is derived from an EMBL/GenBank/DDBJ whole genome shotgun (WGS) entry which is preliminary data.</text>
</comment>
<keyword evidence="3" id="KW-0328">Glycosyltransferase</keyword>
<dbReference type="InterPro" id="IPR007235">
    <property type="entry name" value="Glyco_trans_28_C"/>
</dbReference>
<dbReference type="GO" id="GO:0016758">
    <property type="term" value="F:hexosyltransferase activity"/>
    <property type="evidence" value="ECO:0007669"/>
    <property type="project" value="InterPro"/>
</dbReference>
<evidence type="ECO:0000259" key="6">
    <source>
        <dbReference type="Pfam" id="PF06925"/>
    </source>
</evidence>
<reference evidence="7 8" key="1">
    <citation type="submission" date="2019-08" db="EMBL/GenBank/DDBJ databases">
        <title>In-depth cultivation of the pig gut microbiome towards novel bacterial diversity and tailored functional studies.</title>
        <authorList>
            <person name="Wylensek D."/>
            <person name="Hitch T.C.A."/>
            <person name="Clavel T."/>
        </authorList>
    </citation>
    <scope>NUCLEOTIDE SEQUENCE [LARGE SCALE GENOMIC DNA]</scope>
    <source>
        <strain evidence="7 8">RF-744-FAT-4</strain>
    </source>
</reference>
<name>A0A7X2NFA6_9FIRM</name>
<feature type="domain" description="Glycosyl transferase family 28 C-terminal" evidence="5">
    <location>
        <begin position="203"/>
        <end position="360"/>
    </location>
</feature>
<comment type="similarity">
    <text evidence="2">Belongs to the glycosyltransferase 28 family.</text>
</comment>
<dbReference type="Pfam" id="PF06925">
    <property type="entry name" value="MGDG_synth"/>
    <property type="match status" value="1"/>
</dbReference>
<comment type="subcellular location">
    <subcellularLocation>
        <location evidence="1">Membrane</location>
    </subcellularLocation>
</comment>
<dbReference type="GO" id="GO:0009247">
    <property type="term" value="P:glycolipid biosynthetic process"/>
    <property type="evidence" value="ECO:0007669"/>
    <property type="project" value="InterPro"/>
</dbReference>
<dbReference type="GO" id="GO:0016020">
    <property type="term" value="C:membrane"/>
    <property type="evidence" value="ECO:0007669"/>
    <property type="project" value="UniProtKB-SubCell"/>
</dbReference>
<gene>
    <name evidence="7" type="ORF">FYJ52_03885</name>
</gene>
<dbReference type="PANTHER" id="PTHR43025:SF3">
    <property type="entry name" value="MONOGALACTOSYLDIACYLGLYCEROL SYNTHASE 1, CHLOROPLASTIC"/>
    <property type="match status" value="1"/>
</dbReference>
<dbReference type="SUPFAM" id="SSF53756">
    <property type="entry name" value="UDP-Glycosyltransferase/glycogen phosphorylase"/>
    <property type="match status" value="1"/>
</dbReference>
<accession>A0A7X2NFA6</accession>
<evidence type="ECO:0000256" key="2">
    <source>
        <dbReference type="ARBA" id="ARBA00006962"/>
    </source>
</evidence>
<dbReference type="Gene3D" id="3.40.50.2000">
    <property type="entry name" value="Glycogen Phosphorylase B"/>
    <property type="match status" value="1"/>
</dbReference>
<dbReference type="PANTHER" id="PTHR43025">
    <property type="entry name" value="MONOGALACTOSYLDIACYLGLYCEROL SYNTHASE"/>
    <property type="match status" value="1"/>
</dbReference>
<evidence type="ECO:0000313" key="8">
    <source>
        <dbReference type="Proteomes" id="UP000461754"/>
    </source>
</evidence>
<dbReference type="InterPro" id="IPR009695">
    <property type="entry name" value="Diacylglyc_glucosyltr_N"/>
</dbReference>
<dbReference type="RefSeq" id="WP_154575959.1">
    <property type="nucleotide sequence ID" value="NZ_VUMO01000004.1"/>
</dbReference>